<feature type="transmembrane region" description="Helical" evidence="1">
    <location>
        <begin position="205"/>
        <end position="230"/>
    </location>
</feature>
<reference evidence="3 4" key="1">
    <citation type="submission" date="2019-07" db="EMBL/GenBank/DDBJ databases">
        <title>complete genome sequencing of Ornithinimicrobium sp. H23M54.</title>
        <authorList>
            <person name="Bae J.-W."/>
            <person name="Lee S.-Y."/>
        </authorList>
    </citation>
    <scope>NUCLEOTIDE SEQUENCE [LARGE SCALE GENOMIC DNA]</scope>
    <source>
        <strain evidence="3 4">H23M54</strain>
    </source>
</reference>
<keyword evidence="4" id="KW-1185">Reference proteome</keyword>
<keyword evidence="1" id="KW-1133">Transmembrane helix</keyword>
<dbReference type="OrthoDB" id="4837979at2"/>
<dbReference type="GO" id="GO:0034220">
    <property type="term" value="P:monoatomic ion transmembrane transport"/>
    <property type="evidence" value="ECO:0007669"/>
    <property type="project" value="UniProtKB-KW"/>
</dbReference>
<accession>A0A516GCP2</accession>
<dbReference type="SUPFAM" id="SSF81324">
    <property type="entry name" value="Voltage-gated potassium channels"/>
    <property type="match status" value="1"/>
</dbReference>
<evidence type="ECO:0000313" key="3">
    <source>
        <dbReference type="EMBL" id="QDO89294.1"/>
    </source>
</evidence>
<evidence type="ECO:0000313" key="4">
    <source>
        <dbReference type="Proteomes" id="UP000315395"/>
    </source>
</evidence>
<protein>
    <submittedName>
        <fullName evidence="3">Two pore domain potassium channel family protein</fullName>
    </submittedName>
</protein>
<proteinExistence type="predicted"/>
<gene>
    <name evidence="3" type="ORF">FNH13_13945</name>
</gene>
<feature type="transmembrane region" description="Helical" evidence="1">
    <location>
        <begin position="25"/>
        <end position="41"/>
    </location>
</feature>
<feature type="transmembrane region" description="Helical" evidence="1">
    <location>
        <begin position="134"/>
        <end position="159"/>
    </location>
</feature>
<dbReference type="Pfam" id="PF07885">
    <property type="entry name" value="Ion_trans_2"/>
    <property type="match status" value="1"/>
</dbReference>
<dbReference type="Gene3D" id="1.10.287.70">
    <property type="match status" value="1"/>
</dbReference>
<evidence type="ECO:0000256" key="1">
    <source>
        <dbReference type="SAM" id="Phobius"/>
    </source>
</evidence>
<dbReference type="RefSeq" id="WP_143783981.1">
    <property type="nucleotide sequence ID" value="NZ_CP041616.1"/>
</dbReference>
<feature type="transmembrane region" description="Helical" evidence="1">
    <location>
        <begin position="47"/>
        <end position="68"/>
    </location>
</feature>
<dbReference type="KEGG" id="orz:FNH13_13945"/>
<keyword evidence="1" id="KW-0472">Membrane</keyword>
<organism evidence="3 4">
    <name type="scientific">Ornithinimicrobium ciconiae</name>
    <dbReference type="NCBI Taxonomy" id="2594265"/>
    <lineage>
        <taxon>Bacteria</taxon>
        <taxon>Bacillati</taxon>
        <taxon>Actinomycetota</taxon>
        <taxon>Actinomycetes</taxon>
        <taxon>Micrococcales</taxon>
        <taxon>Ornithinimicrobiaceae</taxon>
        <taxon>Ornithinimicrobium</taxon>
    </lineage>
</organism>
<evidence type="ECO:0000259" key="2">
    <source>
        <dbReference type="Pfam" id="PF07885"/>
    </source>
</evidence>
<dbReference type="EMBL" id="CP041616">
    <property type="protein sequence ID" value="QDO89294.1"/>
    <property type="molecule type" value="Genomic_DNA"/>
</dbReference>
<keyword evidence="1" id="KW-0812">Transmembrane</keyword>
<sequence length="234" mass="25647">MFTYAGAAGATWWQRWFTALRDHPSGVLLVVQLLGVLIFPFTDQDGLGRTLLSAFGLVVLGIAVLAVNKTPSTRMVAWTLGAPVLVLTVLEAVFPTHDTVMLISYIFHAIFYFYTAVSLLRYMFSDAWVSRDELFATGACFTVLAWAFAYTHGVVQMIWPGSYVHAGHGGPLNWMDLLFLSFTTLTNTGLSDVTPAADAGHARSILMLQMLAGLNYIALVVARLLGLTLLKARR</sequence>
<dbReference type="InterPro" id="IPR013099">
    <property type="entry name" value="K_chnl_dom"/>
</dbReference>
<keyword evidence="3" id="KW-0407">Ion channel</keyword>
<dbReference type="AlphaFoldDB" id="A0A516GCP2"/>
<feature type="transmembrane region" description="Helical" evidence="1">
    <location>
        <begin position="100"/>
        <end position="122"/>
    </location>
</feature>
<keyword evidence="3" id="KW-0406">Ion transport</keyword>
<keyword evidence="3" id="KW-0813">Transport</keyword>
<feature type="transmembrane region" description="Helical" evidence="1">
    <location>
        <begin position="75"/>
        <end position="94"/>
    </location>
</feature>
<feature type="domain" description="Potassium channel" evidence="2">
    <location>
        <begin position="168"/>
        <end position="224"/>
    </location>
</feature>
<dbReference type="Proteomes" id="UP000315395">
    <property type="component" value="Chromosome"/>
</dbReference>
<name>A0A516GCP2_9MICO</name>